<keyword evidence="2" id="KW-1185">Reference proteome</keyword>
<sequence>MRGINYRMGGGGGGGRFPVFSAIRHARAILKRLNLNVKLIFEFVNDNKREHQYIGVISERAKCKRLELSMELFYELLGEIQEENPGLTFSAAFLCNLEETPDRFMMELVARANGSVAFDRRKVLTREDLKHILQVQGAPNFISESL</sequence>
<comment type="caution">
    <text evidence="1">The sequence shown here is derived from an EMBL/GenBank/DDBJ whole genome shotgun (WGS) entry which is preliminary data.</text>
</comment>
<dbReference type="EMBL" id="BPLR01018660">
    <property type="protein sequence ID" value="GIZ01398.1"/>
    <property type="molecule type" value="Genomic_DNA"/>
</dbReference>
<evidence type="ECO:0000313" key="2">
    <source>
        <dbReference type="Proteomes" id="UP001054945"/>
    </source>
</evidence>
<proteinExistence type="predicted"/>
<dbReference type="Proteomes" id="UP001054945">
    <property type="component" value="Unassembled WGS sequence"/>
</dbReference>
<dbReference type="AlphaFoldDB" id="A0AAV4Y2L9"/>
<evidence type="ECO:0000313" key="1">
    <source>
        <dbReference type="EMBL" id="GIZ01398.1"/>
    </source>
</evidence>
<name>A0AAV4Y2L9_CAEEX</name>
<reference evidence="1 2" key="1">
    <citation type="submission" date="2021-06" db="EMBL/GenBank/DDBJ databases">
        <title>Caerostris extrusa draft genome.</title>
        <authorList>
            <person name="Kono N."/>
            <person name="Arakawa K."/>
        </authorList>
    </citation>
    <scope>NUCLEOTIDE SEQUENCE [LARGE SCALE GENOMIC DNA]</scope>
</reference>
<protein>
    <submittedName>
        <fullName evidence="1">Uncharacterized protein</fullName>
    </submittedName>
</protein>
<organism evidence="1 2">
    <name type="scientific">Caerostris extrusa</name>
    <name type="common">Bark spider</name>
    <name type="synonym">Caerostris bankana</name>
    <dbReference type="NCBI Taxonomy" id="172846"/>
    <lineage>
        <taxon>Eukaryota</taxon>
        <taxon>Metazoa</taxon>
        <taxon>Ecdysozoa</taxon>
        <taxon>Arthropoda</taxon>
        <taxon>Chelicerata</taxon>
        <taxon>Arachnida</taxon>
        <taxon>Araneae</taxon>
        <taxon>Araneomorphae</taxon>
        <taxon>Entelegynae</taxon>
        <taxon>Araneoidea</taxon>
        <taxon>Araneidae</taxon>
        <taxon>Caerostris</taxon>
    </lineage>
</organism>
<accession>A0AAV4Y2L9</accession>
<gene>
    <name evidence="1" type="ORF">CEXT_426611</name>
</gene>